<dbReference type="PANTHER" id="PTHR11106:SF27">
    <property type="entry name" value="MACRO DOMAIN-CONTAINING PROTEIN"/>
    <property type="match status" value="1"/>
</dbReference>
<dbReference type="SUPFAM" id="SSF52949">
    <property type="entry name" value="Macro domain-like"/>
    <property type="match status" value="1"/>
</dbReference>
<organism evidence="2 3">
    <name type="scientific">candidate division WS6 bacterium OLB21</name>
    <dbReference type="NCBI Taxonomy" id="1617427"/>
    <lineage>
        <taxon>Bacteria</taxon>
        <taxon>Candidatus Dojkabacteria</taxon>
    </lineage>
</organism>
<dbReference type="EMBL" id="JYPD01000022">
    <property type="protein sequence ID" value="KXK08719.1"/>
    <property type="molecule type" value="Genomic_DNA"/>
</dbReference>
<feature type="domain" description="Macro" evidence="1">
    <location>
        <begin position="1"/>
        <end position="172"/>
    </location>
</feature>
<evidence type="ECO:0000313" key="2">
    <source>
        <dbReference type="EMBL" id="KXK08719.1"/>
    </source>
</evidence>
<dbReference type="Gene3D" id="3.40.220.10">
    <property type="entry name" value="Leucine Aminopeptidase, subunit E, domain 1"/>
    <property type="match status" value="1"/>
</dbReference>
<name>A0A136KH65_9BACT</name>
<dbReference type="PANTHER" id="PTHR11106">
    <property type="entry name" value="GANGLIOSIDE INDUCED DIFFERENTIATION ASSOCIATED PROTEIN 2-RELATED"/>
    <property type="match status" value="1"/>
</dbReference>
<dbReference type="AlphaFoldDB" id="A0A136KH65"/>
<keyword evidence="2" id="KW-0378">Hydrolase</keyword>
<dbReference type="InterPro" id="IPR043472">
    <property type="entry name" value="Macro_dom-like"/>
</dbReference>
<dbReference type="Proteomes" id="UP000070449">
    <property type="component" value="Unassembled WGS sequence"/>
</dbReference>
<dbReference type="NCBIfam" id="NF001664">
    <property type="entry name" value="PRK00431.1-6"/>
    <property type="match status" value="1"/>
</dbReference>
<evidence type="ECO:0000259" key="1">
    <source>
        <dbReference type="PROSITE" id="PS51154"/>
    </source>
</evidence>
<dbReference type="SMART" id="SM00506">
    <property type="entry name" value="A1pp"/>
    <property type="match status" value="1"/>
</dbReference>
<dbReference type="GO" id="GO:0016787">
    <property type="term" value="F:hydrolase activity"/>
    <property type="evidence" value="ECO:0007669"/>
    <property type="project" value="UniProtKB-KW"/>
</dbReference>
<reference evidence="2 3" key="1">
    <citation type="submission" date="2015-02" db="EMBL/GenBank/DDBJ databases">
        <title>Improved understanding of the partial-nitritation anammox process through 23 genomes representing the majority of the microbial community.</title>
        <authorList>
            <person name="Speth D.R."/>
            <person name="In T Zandt M."/>
            <person name="Guerrero Cruz S."/>
            <person name="Jetten M.S."/>
            <person name="Dutilh B.E."/>
        </authorList>
    </citation>
    <scope>NUCLEOTIDE SEQUENCE [LARGE SCALE GENOMIC DNA]</scope>
    <source>
        <strain evidence="2">OLB21</strain>
    </source>
</reference>
<dbReference type="InterPro" id="IPR002589">
    <property type="entry name" value="Macro_dom"/>
</dbReference>
<sequence>MTPKIQILQGDITEITADAIVNAANSSLLGGGGVDGAIHRYAGPKLYEECLSLRNSNYKDGLPTGQAVATKAYELDAKYIIHTVGPIYEQDDISLLADCYNNSLLIAENLKCKSIAFPSISTGVFRVPIEVSAQTARKVISEYEFKSIETIMLVLFNPWYQKTYKQIFEDIS</sequence>
<dbReference type="Pfam" id="PF01661">
    <property type="entry name" value="Macro"/>
    <property type="match status" value="1"/>
</dbReference>
<gene>
    <name evidence="2" type="primary">ymdB</name>
    <name evidence="2" type="ORF">UZ20_WS6002000723</name>
</gene>
<proteinExistence type="predicted"/>
<protein>
    <submittedName>
        <fullName evidence="2">O-acetyl-ADP-ribose deacetylase</fullName>
        <ecNumber evidence="2">3.5.1.-</ecNumber>
    </submittedName>
</protein>
<dbReference type="STRING" id="1617427.UZ20_WS6002000723"/>
<accession>A0A136KH65</accession>
<comment type="caution">
    <text evidence="2">The sequence shown here is derived from an EMBL/GenBank/DDBJ whole genome shotgun (WGS) entry which is preliminary data.</text>
</comment>
<dbReference type="PROSITE" id="PS51154">
    <property type="entry name" value="MACRO"/>
    <property type="match status" value="1"/>
</dbReference>
<dbReference type="CDD" id="cd02908">
    <property type="entry name" value="Macro_OAADPr_deacetylase"/>
    <property type="match status" value="1"/>
</dbReference>
<evidence type="ECO:0000313" key="3">
    <source>
        <dbReference type="Proteomes" id="UP000070449"/>
    </source>
</evidence>
<dbReference type="EC" id="3.5.1.-" evidence="2"/>